<evidence type="ECO:0000259" key="1">
    <source>
        <dbReference type="Pfam" id="PF13676"/>
    </source>
</evidence>
<organism evidence="2 3">
    <name type="scientific">Candidatus Accumulibacter phosphatis</name>
    <dbReference type="NCBI Taxonomy" id="327160"/>
    <lineage>
        <taxon>Bacteria</taxon>
        <taxon>Pseudomonadati</taxon>
        <taxon>Pseudomonadota</taxon>
        <taxon>Betaproteobacteria</taxon>
        <taxon>Candidatus Accumulibacter</taxon>
    </lineage>
</organism>
<proteinExistence type="predicted"/>
<accession>A0ABX1TYN2</accession>
<dbReference type="InterPro" id="IPR000157">
    <property type="entry name" value="TIR_dom"/>
</dbReference>
<sequence length="460" mass="51878">MRGRLLEKQGTPDHAANPARESDMAALKLFISHSSRLRPASADDAEAQANWQLLQDTCKALKAEYSDKIEILVDYEGLHPGDDWERRLNEWLAECHAAIILFSRRAIKESNWVRKEAAILSWRAELEPEFKLFPVLLDQQATPEDLEKDFLGTLRITRTQCVAQVSTAEQILGGIRLKMGDHPELLRGTVTTPFERLLEAVESVLVEQVKLSNLERLWQKLFPDTPRPSTRGAYARALARHLLNDGQKSLERFQEVLNDTLPHPSRERAEELLKFVRALWVGAGEAGQIPAARSHGKCLALNGQCLELSQPELGTRHFTLDRYLERAWPGTAQIRVIPISDVSSQDAIQGEIRKVYARGLAHLTNEQIDQRVRNDKWHVVVFVPATNWAGEAPDARLVDGLQKLQQLYRTPVFVFGVGAQLRDDLPDAVESLLPELSLETESAQLLAELDARELLNNIYG</sequence>
<evidence type="ECO:0000313" key="3">
    <source>
        <dbReference type="Proteomes" id="UP000749010"/>
    </source>
</evidence>
<dbReference type="EMBL" id="SPMY01000053">
    <property type="protein sequence ID" value="NMQ29341.1"/>
    <property type="molecule type" value="Genomic_DNA"/>
</dbReference>
<dbReference type="Pfam" id="PF13676">
    <property type="entry name" value="TIR_2"/>
    <property type="match status" value="1"/>
</dbReference>
<feature type="domain" description="TIR" evidence="1">
    <location>
        <begin position="64"/>
        <end position="146"/>
    </location>
</feature>
<name>A0ABX1TYN2_9PROT</name>
<protein>
    <submittedName>
        <fullName evidence="2">TIR domain-containing protein</fullName>
    </submittedName>
</protein>
<dbReference type="Proteomes" id="UP000749010">
    <property type="component" value="Unassembled WGS sequence"/>
</dbReference>
<evidence type="ECO:0000313" key="2">
    <source>
        <dbReference type="EMBL" id="NMQ29341.1"/>
    </source>
</evidence>
<reference evidence="2 3" key="1">
    <citation type="submission" date="2019-03" db="EMBL/GenBank/DDBJ databases">
        <title>Metabolic reconstructions from genomes of highly enriched 'Candidatus Accumulibacter' and 'Candidatus Competibacter' bioreactor populations.</title>
        <authorList>
            <person name="Annavajhala M.K."/>
            <person name="Welles L."/>
            <person name="Abbas B."/>
            <person name="Sorokin D."/>
            <person name="Park H."/>
            <person name="Van Loosdrecht M."/>
            <person name="Chandran K."/>
        </authorList>
    </citation>
    <scope>NUCLEOTIDE SEQUENCE [LARGE SCALE GENOMIC DNA]</scope>
    <source>
        <strain evidence="2 3">SBR_S</strain>
    </source>
</reference>
<dbReference type="Gene3D" id="3.40.50.10140">
    <property type="entry name" value="Toll/interleukin-1 receptor homology (TIR) domain"/>
    <property type="match status" value="1"/>
</dbReference>
<dbReference type="InterPro" id="IPR035897">
    <property type="entry name" value="Toll_tir_struct_dom_sf"/>
</dbReference>
<keyword evidence="3" id="KW-1185">Reference proteome</keyword>
<comment type="caution">
    <text evidence="2">The sequence shown here is derived from an EMBL/GenBank/DDBJ whole genome shotgun (WGS) entry which is preliminary data.</text>
</comment>
<gene>
    <name evidence="2" type="ORF">E4Q23_17175</name>
</gene>
<dbReference type="SUPFAM" id="SSF52200">
    <property type="entry name" value="Toll/Interleukin receptor TIR domain"/>
    <property type="match status" value="1"/>
</dbReference>